<dbReference type="EMBL" id="CP019070">
    <property type="protein sequence ID" value="APW64359.1"/>
    <property type="molecule type" value="Genomic_DNA"/>
</dbReference>
<name>A0A1P8KII3_9BACT</name>
<keyword evidence="3" id="KW-1185">Reference proteome</keyword>
<dbReference type="KEGG" id="alp:LPB137_00195"/>
<dbReference type="InterPro" id="IPR013149">
    <property type="entry name" value="ADH-like_C"/>
</dbReference>
<organism evidence="2 3">
    <name type="scientific">Poseidonibacter parvus</name>
    <dbReference type="NCBI Taxonomy" id="1850254"/>
    <lineage>
        <taxon>Bacteria</taxon>
        <taxon>Pseudomonadati</taxon>
        <taxon>Campylobacterota</taxon>
        <taxon>Epsilonproteobacteria</taxon>
        <taxon>Campylobacterales</taxon>
        <taxon>Arcobacteraceae</taxon>
        <taxon>Poseidonibacter</taxon>
    </lineage>
</organism>
<dbReference type="InterPro" id="IPR036291">
    <property type="entry name" value="NAD(P)-bd_dom_sf"/>
</dbReference>
<dbReference type="CDD" id="cd05280">
    <property type="entry name" value="MDR_yhdh_yhfp"/>
    <property type="match status" value="1"/>
</dbReference>
<dbReference type="SUPFAM" id="SSF51735">
    <property type="entry name" value="NAD(P)-binding Rossmann-fold domains"/>
    <property type="match status" value="1"/>
</dbReference>
<dbReference type="InterPro" id="IPR020843">
    <property type="entry name" value="ER"/>
</dbReference>
<dbReference type="NCBIfam" id="TIGR02823">
    <property type="entry name" value="oxido_YhdH"/>
    <property type="match status" value="1"/>
</dbReference>
<accession>A0A1P8KII3</accession>
<dbReference type="RefSeq" id="WP_076082764.1">
    <property type="nucleotide sequence ID" value="NZ_CP019070.1"/>
</dbReference>
<dbReference type="Pfam" id="PF08240">
    <property type="entry name" value="ADH_N"/>
    <property type="match status" value="1"/>
</dbReference>
<evidence type="ECO:0000313" key="3">
    <source>
        <dbReference type="Proteomes" id="UP000186074"/>
    </source>
</evidence>
<protein>
    <submittedName>
        <fullName evidence="2">Oxidoreductase</fullName>
    </submittedName>
</protein>
<evidence type="ECO:0000259" key="1">
    <source>
        <dbReference type="SMART" id="SM00829"/>
    </source>
</evidence>
<dbReference type="InterPro" id="IPR011032">
    <property type="entry name" value="GroES-like_sf"/>
</dbReference>
<dbReference type="Pfam" id="PF00107">
    <property type="entry name" value="ADH_zinc_N"/>
    <property type="match status" value="1"/>
</dbReference>
<dbReference type="PANTHER" id="PTHR43677">
    <property type="entry name" value="SHORT-CHAIN DEHYDROGENASE/REDUCTASE"/>
    <property type="match status" value="1"/>
</dbReference>
<sequence length="327" mass="35350">MKAFVVEKIADREFKADIQEVSMPKCENDEVIIKVSYSSLNYKDALSSVGNPGVTRKFPHITGIDVAGVIYESNSTIFKAGERVLVTGYDMGMNTHGGHAQFVKVPASWVARMPDAISDKEIMTFGTAGLTAALSINELIENGVKPEDGEVLVTGATGGVGSIAVSILSKIGFSVVAISGKAEKIDYLKRIGASEVILRDTFNEESKKPMMGEKYAGVVDTVGGEVLANALKYIKYDGVATCCGLTSSHELNTNVFPFILRGVRLIGIDSVECKLEKKQAAWKKIASKWKIDNLDNITNEISLEEIKNAYELLLDGKAVGRYVVKIG</sequence>
<dbReference type="Proteomes" id="UP000186074">
    <property type="component" value="Chromosome"/>
</dbReference>
<dbReference type="GO" id="GO:0043957">
    <property type="term" value="F:acryloyl-CoA reductase (NADPH) activity"/>
    <property type="evidence" value="ECO:0007669"/>
    <property type="project" value="TreeGrafter"/>
</dbReference>
<gene>
    <name evidence="2" type="ORF">LPB137_00195</name>
</gene>
<dbReference type="Gene3D" id="3.90.180.10">
    <property type="entry name" value="Medium-chain alcohol dehydrogenases, catalytic domain"/>
    <property type="match status" value="1"/>
</dbReference>
<reference evidence="2 3" key="1">
    <citation type="submission" date="2017-01" db="EMBL/GenBank/DDBJ databases">
        <title>Genome sequencing of Arcobacter sp. LPB0137.</title>
        <authorList>
            <person name="Lee G.-W."/>
            <person name="Yi H."/>
        </authorList>
    </citation>
    <scope>NUCLEOTIDE SEQUENCE [LARGE SCALE GENOMIC DNA]</scope>
    <source>
        <strain evidence="2 3">LPB0137</strain>
    </source>
</reference>
<proteinExistence type="predicted"/>
<dbReference type="InterPro" id="IPR014188">
    <property type="entry name" value="Acrylyl-CoA_reductase_AcuI"/>
</dbReference>
<dbReference type="Gene3D" id="3.40.50.720">
    <property type="entry name" value="NAD(P)-binding Rossmann-like Domain"/>
    <property type="match status" value="1"/>
</dbReference>
<dbReference type="InterPro" id="IPR013154">
    <property type="entry name" value="ADH-like_N"/>
</dbReference>
<feature type="domain" description="Enoyl reductase (ER)" evidence="1">
    <location>
        <begin position="16"/>
        <end position="324"/>
    </location>
</feature>
<dbReference type="PANTHER" id="PTHR43677:SF1">
    <property type="entry name" value="ACRYLYL-COA REDUCTASE ACUI-RELATED"/>
    <property type="match status" value="1"/>
</dbReference>
<dbReference type="InterPro" id="IPR051397">
    <property type="entry name" value="Zn-ADH-like_protein"/>
</dbReference>
<dbReference type="SUPFAM" id="SSF50129">
    <property type="entry name" value="GroES-like"/>
    <property type="match status" value="1"/>
</dbReference>
<dbReference type="STRING" id="1850254.LPB137_00195"/>
<dbReference type="OrthoDB" id="9782155at2"/>
<dbReference type="SMART" id="SM00829">
    <property type="entry name" value="PKS_ER"/>
    <property type="match status" value="1"/>
</dbReference>
<dbReference type="AlphaFoldDB" id="A0A1P8KII3"/>
<evidence type="ECO:0000313" key="2">
    <source>
        <dbReference type="EMBL" id="APW64359.1"/>
    </source>
</evidence>